<dbReference type="InterPro" id="IPR012110">
    <property type="entry name" value="PDC/IPDC-like"/>
</dbReference>
<dbReference type="Pfam" id="PF00205">
    <property type="entry name" value="TPP_enzyme_M"/>
    <property type="match status" value="1"/>
</dbReference>
<proteinExistence type="inferred from homology"/>
<evidence type="ECO:0000313" key="14">
    <source>
        <dbReference type="Proteomes" id="UP000032568"/>
    </source>
</evidence>
<dbReference type="InterPro" id="IPR011766">
    <property type="entry name" value="TPP_enzyme_TPP-bd"/>
</dbReference>
<dbReference type="InterPro" id="IPR012001">
    <property type="entry name" value="Thiamin_PyroP_enz_TPP-bd_dom"/>
</dbReference>
<evidence type="ECO:0000256" key="7">
    <source>
        <dbReference type="ARBA" id="ARBA00023052"/>
    </source>
</evidence>
<evidence type="ECO:0000256" key="3">
    <source>
        <dbReference type="ARBA" id="ARBA00007812"/>
    </source>
</evidence>
<dbReference type="InterPro" id="IPR029061">
    <property type="entry name" value="THDP-binding"/>
</dbReference>
<keyword evidence="8" id="KW-0456">Lyase</keyword>
<evidence type="ECO:0000256" key="6">
    <source>
        <dbReference type="ARBA" id="ARBA00022842"/>
    </source>
</evidence>
<dbReference type="InterPro" id="IPR029035">
    <property type="entry name" value="DHS-like_NAD/FAD-binding_dom"/>
</dbReference>
<comment type="cofactor">
    <cofactor evidence="2">
        <name>thiamine diphosphate</name>
        <dbReference type="ChEBI" id="CHEBI:58937"/>
    </cofactor>
</comment>
<evidence type="ECO:0000256" key="2">
    <source>
        <dbReference type="ARBA" id="ARBA00001964"/>
    </source>
</evidence>
<keyword evidence="7 9" id="KW-0786">Thiamine pyrophosphate</keyword>
<dbReference type="CDD" id="cd00568">
    <property type="entry name" value="TPP_enzymes"/>
    <property type="match status" value="1"/>
</dbReference>
<dbReference type="KEGG" id="tact:SG35_010055"/>
<dbReference type="Gene3D" id="3.40.50.1220">
    <property type="entry name" value="TPP-binding domain"/>
    <property type="match status" value="1"/>
</dbReference>
<keyword evidence="4" id="KW-0479">Metal-binding</keyword>
<dbReference type="Proteomes" id="UP000032568">
    <property type="component" value="Chromosome"/>
</dbReference>
<evidence type="ECO:0000313" key="13">
    <source>
        <dbReference type="EMBL" id="WDE01835.1"/>
    </source>
</evidence>
<dbReference type="Gene3D" id="3.40.50.970">
    <property type="match status" value="2"/>
</dbReference>
<dbReference type="Pfam" id="PF02775">
    <property type="entry name" value="TPP_enzyme_C"/>
    <property type="match status" value="1"/>
</dbReference>
<dbReference type="GO" id="GO:0000287">
    <property type="term" value="F:magnesium ion binding"/>
    <property type="evidence" value="ECO:0007669"/>
    <property type="project" value="InterPro"/>
</dbReference>
<keyword evidence="6" id="KW-0460">Magnesium</keyword>
<keyword evidence="5" id="KW-0210">Decarboxylase</keyword>
<reference evidence="13 14" key="2">
    <citation type="journal article" date="2022" name="Mar. Drugs">
        <title>Bioassay-Guided Fractionation Leads to the Detection of Cholic Acid Generated by the Rare Thalassomonas sp.</title>
        <authorList>
            <person name="Pheiffer F."/>
            <person name="Schneider Y.K."/>
            <person name="Hansen E.H."/>
            <person name="Andersen J.H."/>
            <person name="Isaksson J."/>
            <person name="Busche T."/>
            <person name="R C."/>
            <person name="Kalinowski J."/>
            <person name="Zyl L.V."/>
            <person name="Trindade M."/>
        </authorList>
    </citation>
    <scope>NUCLEOTIDE SEQUENCE [LARGE SCALE GENOMIC DNA]</scope>
    <source>
        <strain evidence="13 14">A5K-106</strain>
    </source>
</reference>
<evidence type="ECO:0000256" key="9">
    <source>
        <dbReference type="RuleBase" id="RU362132"/>
    </source>
</evidence>
<organism evidence="13 14">
    <name type="scientific">Thalassomonas actiniarum</name>
    <dbReference type="NCBI Taxonomy" id="485447"/>
    <lineage>
        <taxon>Bacteria</taxon>
        <taxon>Pseudomonadati</taxon>
        <taxon>Pseudomonadota</taxon>
        <taxon>Gammaproteobacteria</taxon>
        <taxon>Alteromonadales</taxon>
        <taxon>Colwelliaceae</taxon>
        <taxon>Thalassomonas</taxon>
    </lineage>
</organism>
<evidence type="ECO:0000259" key="12">
    <source>
        <dbReference type="Pfam" id="PF02776"/>
    </source>
</evidence>
<dbReference type="SUPFAM" id="SSF52467">
    <property type="entry name" value="DHS-like NAD/FAD-binding domain"/>
    <property type="match status" value="1"/>
</dbReference>
<reference evidence="13 14" key="1">
    <citation type="journal article" date="2015" name="Genome Announc.">
        <title>Draft Genome Sequences of Marine Isolates of Thalassomonas viridans and Thalassomonas actiniarum.</title>
        <authorList>
            <person name="Olonade I."/>
            <person name="van Zyl L.J."/>
            <person name="Trindade M."/>
        </authorList>
    </citation>
    <scope>NUCLEOTIDE SEQUENCE [LARGE SCALE GENOMIC DNA]</scope>
    <source>
        <strain evidence="13 14">A5K-106</strain>
    </source>
</reference>
<evidence type="ECO:0000256" key="5">
    <source>
        <dbReference type="ARBA" id="ARBA00022793"/>
    </source>
</evidence>
<dbReference type="PANTHER" id="PTHR43452">
    <property type="entry name" value="PYRUVATE DECARBOXYLASE"/>
    <property type="match status" value="1"/>
</dbReference>
<protein>
    <submittedName>
        <fullName evidence="13">Thiamine pyrophosphate-binding protein</fullName>
    </submittedName>
</protein>
<dbReference type="GO" id="GO:0030976">
    <property type="term" value="F:thiamine pyrophosphate binding"/>
    <property type="evidence" value="ECO:0007669"/>
    <property type="project" value="InterPro"/>
</dbReference>
<evidence type="ECO:0000259" key="10">
    <source>
        <dbReference type="Pfam" id="PF00205"/>
    </source>
</evidence>
<feature type="domain" description="Thiamine pyrophosphate enzyme TPP-binding" evidence="11">
    <location>
        <begin position="386"/>
        <end position="539"/>
    </location>
</feature>
<dbReference type="EMBL" id="CP059735">
    <property type="protein sequence ID" value="WDE01835.1"/>
    <property type="molecule type" value="Genomic_DNA"/>
</dbReference>
<evidence type="ECO:0000256" key="1">
    <source>
        <dbReference type="ARBA" id="ARBA00001920"/>
    </source>
</evidence>
<accession>A0AAE9YWT3</accession>
<dbReference type="GO" id="GO:0000949">
    <property type="term" value="P:aromatic amino acid family catabolic process to alcohol via Ehrlich pathway"/>
    <property type="evidence" value="ECO:0007669"/>
    <property type="project" value="TreeGrafter"/>
</dbReference>
<name>A0AAE9YWT3_9GAMM</name>
<dbReference type="AlphaFoldDB" id="A0AAE9YWT3"/>
<dbReference type="PANTHER" id="PTHR43452:SF30">
    <property type="entry name" value="PYRUVATE DECARBOXYLASE ISOZYME 1-RELATED"/>
    <property type="match status" value="1"/>
</dbReference>
<feature type="domain" description="Thiamine pyrophosphate enzyme central" evidence="10">
    <location>
        <begin position="202"/>
        <end position="294"/>
    </location>
</feature>
<dbReference type="InterPro" id="IPR012000">
    <property type="entry name" value="Thiamin_PyroP_enz_cen_dom"/>
</dbReference>
<feature type="domain" description="Thiamine pyrophosphate enzyme N-terminal TPP-binding" evidence="12">
    <location>
        <begin position="1"/>
        <end position="104"/>
    </location>
</feature>
<gene>
    <name evidence="13" type="ORF">SG35_010055</name>
</gene>
<dbReference type="Pfam" id="PF02776">
    <property type="entry name" value="TPP_enzyme_N"/>
    <property type="match status" value="1"/>
</dbReference>
<comment type="similarity">
    <text evidence="3 9">Belongs to the TPP enzyme family.</text>
</comment>
<evidence type="ECO:0000259" key="11">
    <source>
        <dbReference type="Pfam" id="PF02775"/>
    </source>
</evidence>
<comment type="cofactor">
    <cofactor evidence="1">
        <name>a metal cation</name>
        <dbReference type="ChEBI" id="CHEBI:25213"/>
    </cofactor>
</comment>
<keyword evidence="14" id="KW-1185">Reference proteome</keyword>
<dbReference type="GO" id="GO:0005829">
    <property type="term" value="C:cytosol"/>
    <property type="evidence" value="ECO:0007669"/>
    <property type="project" value="TreeGrafter"/>
</dbReference>
<dbReference type="SUPFAM" id="SSF52518">
    <property type="entry name" value="Thiamin diphosphate-binding fold (THDP-binding)"/>
    <property type="match status" value="2"/>
</dbReference>
<evidence type="ECO:0000256" key="8">
    <source>
        <dbReference type="ARBA" id="ARBA00023239"/>
    </source>
</evidence>
<evidence type="ECO:0000256" key="4">
    <source>
        <dbReference type="ARBA" id="ARBA00022723"/>
    </source>
</evidence>
<sequence length="577" mass="64096">MAQTLRFFGSRRIYGVGGDFAANLITAFEDELDICPSSNEMHAGFTACGQAEVEGLGVCLTTYTVGSLPCVSAAALALTEKLPVIFISGAPGESEINHMALHHTVSSCSTWRSEYDAALESFKALGIRSERLQGQRNPGQPNVAGEHFFRLVAHAYLNKEPVFIEVPRDLVADKTQAIEFPPSLCQLPQEVFLLKGVSLVARQVVEKLLAANKPLLYLGEKAKLNKELLAVVKRFCHQYQIPYTTTWFAKGVLDEFEPLSLGAYNGVFTDEQVRNYIENEVDYVLEVATSIYQLDTNTAFDTGTHLLNDFENKTILKGTSQLEKDLIGIFEQLLSADIPVFDFTPPKSTGGELFADEKIDFHNLTRVLNSLQSLDQRAYVYFPEIGNSYFASYSLKTRMSSLGRSWLTNPWYAAMGTSLPYARAACKQLQQLGAGKAATENDVAVVITGDGGFNFQLNDLIHFLRDDLSVIIIYMRNDIFHLGKNSDAEIYHCSDKNFDVISLVKAYGGEGKRCSTVAGFRDYFSACADENSGIKLIEVPASLEEQYQCREISLLNLYIKARNGIPQAVIDWNEIKR</sequence>
<dbReference type="GO" id="GO:0004737">
    <property type="term" value="F:pyruvate decarboxylase activity"/>
    <property type="evidence" value="ECO:0007669"/>
    <property type="project" value="TreeGrafter"/>
</dbReference>